<dbReference type="Pfam" id="PF13692">
    <property type="entry name" value="Glyco_trans_1_4"/>
    <property type="match status" value="1"/>
</dbReference>
<keyword evidence="1" id="KW-0808">Transferase</keyword>
<organism evidence="1 2">
    <name type="scientific">Silvanigrella paludirubra</name>
    <dbReference type="NCBI Taxonomy" id="2499159"/>
    <lineage>
        <taxon>Bacteria</taxon>
        <taxon>Pseudomonadati</taxon>
        <taxon>Bdellovibrionota</taxon>
        <taxon>Oligoflexia</taxon>
        <taxon>Silvanigrellales</taxon>
        <taxon>Silvanigrellaceae</taxon>
        <taxon>Silvanigrella</taxon>
    </lineage>
</organism>
<dbReference type="SUPFAM" id="SSF53756">
    <property type="entry name" value="UDP-Glycosyltransferase/glycogen phosphorylase"/>
    <property type="match status" value="1"/>
</dbReference>
<dbReference type="EMBL" id="WFLM01000005">
    <property type="protein sequence ID" value="KAB8036833.1"/>
    <property type="molecule type" value="Genomic_DNA"/>
</dbReference>
<reference evidence="1 2" key="1">
    <citation type="submission" date="2019-10" db="EMBL/GenBank/DDBJ databases">
        <title>New species of Slilvanegrellaceae.</title>
        <authorList>
            <person name="Pitt A."/>
            <person name="Hahn M.W."/>
        </authorList>
    </citation>
    <scope>NUCLEOTIDE SEQUENCE [LARGE SCALE GENOMIC DNA]</scope>
    <source>
        <strain evidence="1 2">SP-Ram-0.45-NSY-1</strain>
    </source>
</reference>
<evidence type="ECO:0000313" key="1">
    <source>
        <dbReference type="EMBL" id="KAB8036833.1"/>
    </source>
</evidence>
<dbReference type="Gene3D" id="3.40.50.2000">
    <property type="entry name" value="Glycogen Phosphorylase B"/>
    <property type="match status" value="2"/>
</dbReference>
<dbReference type="OrthoDB" id="9768937at2"/>
<dbReference type="PANTHER" id="PTHR12526">
    <property type="entry name" value="GLYCOSYLTRANSFERASE"/>
    <property type="match status" value="1"/>
</dbReference>
<dbReference type="PANTHER" id="PTHR12526:SF630">
    <property type="entry name" value="GLYCOSYLTRANSFERASE"/>
    <property type="match status" value="1"/>
</dbReference>
<comment type="caution">
    <text evidence="1">The sequence shown here is derived from an EMBL/GenBank/DDBJ whole genome shotgun (WGS) entry which is preliminary data.</text>
</comment>
<accession>A0A6N6VNR6</accession>
<proteinExistence type="predicted"/>
<evidence type="ECO:0000313" key="2">
    <source>
        <dbReference type="Proteomes" id="UP000437748"/>
    </source>
</evidence>
<gene>
    <name evidence="1" type="ORF">GCL60_13390</name>
</gene>
<sequence length="361" mass="42559">MKNRYNILLLSKYDNLGPSSRVRFFQYIKYLEENGLKITIQPLMPNSYIESIMSGKKFNKFKVFYYYFRRFIFLLFYQKKYDLIWLEKELFPYSPYVIEKFLLKKDYILDYDDAVFHLYDKNKSSLIRFFLSKKISKIMYSSKLVICGNQYLREYAEQAKAKNIITIPTVVSKKKYDIQELKENDNDNIIIGWIGSSTTEIYLKDIESVFSKLSKDFKIELHCIGAKNLKINNVNLKIIPWSDSTEVELLRKIDIGIMPLHFGHFEQGKCGYKLIQYMALSKPVIASPVGVNKMLVQNNINGFLANNLDEWYNFLTILLKDKEKRLAMGAEGKSLFLSSFTKEIYEDKLLNLFFNILNTNN</sequence>
<dbReference type="Proteomes" id="UP000437748">
    <property type="component" value="Unassembled WGS sequence"/>
</dbReference>
<keyword evidence="2" id="KW-1185">Reference proteome</keyword>
<name>A0A6N6VNR6_9BACT</name>
<dbReference type="AlphaFoldDB" id="A0A6N6VNR6"/>
<dbReference type="GO" id="GO:0016740">
    <property type="term" value="F:transferase activity"/>
    <property type="evidence" value="ECO:0007669"/>
    <property type="project" value="UniProtKB-KW"/>
</dbReference>
<protein>
    <submittedName>
        <fullName evidence="1">Glycosyltransferase</fullName>
    </submittedName>
</protein>
<dbReference type="RefSeq" id="WP_153421248.1">
    <property type="nucleotide sequence ID" value="NZ_WFLM01000005.1"/>
</dbReference>